<dbReference type="Proteomes" id="UP000499080">
    <property type="component" value="Unassembled WGS sequence"/>
</dbReference>
<dbReference type="EMBL" id="BGPR01000654">
    <property type="protein sequence ID" value="GBM30222.1"/>
    <property type="molecule type" value="Genomic_DNA"/>
</dbReference>
<sequence>MKEVRKKLLRIANKHNLQNPKDEGSIFLSGYVSSGCNVNQCSIGPEGHTALQMPKSFQQFPTLFNPLRTAVTLACQLRGTFSPDYHKYVPALVAVSYRLSRRRDTSFSAIRLN</sequence>
<proteinExistence type="predicted"/>
<evidence type="ECO:0000313" key="1">
    <source>
        <dbReference type="EMBL" id="GBM30222.1"/>
    </source>
</evidence>
<gene>
    <name evidence="1" type="ORF">AVEN_165821_1</name>
</gene>
<dbReference type="AlphaFoldDB" id="A0A4Y2ELS0"/>
<accession>A0A4Y2ELS0</accession>
<keyword evidence="2" id="KW-1185">Reference proteome</keyword>
<reference evidence="1 2" key="1">
    <citation type="journal article" date="2019" name="Sci. Rep.">
        <title>Orb-weaving spider Araneus ventricosus genome elucidates the spidroin gene catalogue.</title>
        <authorList>
            <person name="Kono N."/>
            <person name="Nakamura H."/>
            <person name="Ohtoshi R."/>
            <person name="Moran D.A.P."/>
            <person name="Shinohara A."/>
            <person name="Yoshida Y."/>
            <person name="Fujiwara M."/>
            <person name="Mori M."/>
            <person name="Tomita M."/>
            <person name="Arakawa K."/>
        </authorList>
    </citation>
    <scope>NUCLEOTIDE SEQUENCE [LARGE SCALE GENOMIC DNA]</scope>
</reference>
<organism evidence="1 2">
    <name type="scientific">Araneus ventricosus</name>
    <name type="common">Orbweaver spider</name>
    <name type="synonym">Epeira ventricosa</name>
    <dbReference type="NCBI Taxonomy" id="182803"/>
    <lineage>
        <taxon>Eukaryota</taxon>
        <taxon>Metazoa</taxon>
        <taxon>Ecdysozoa</taxon>
        <taxon>Arthropoda</taxon>
        <taxon>Chelicerata</taxon>
        <taxon>Arachnida</taxon>
        <taxon>Araneae</taxon>
        <taxon>Araneomorphae</taxon>
        <taxon>Entelegynae</taxon>
        <taxon>Araneoidea</taxon>
        <taxon>Araneidae</taxon>
        <taxon>Araneus</taxon>
    </lineage>
</organism>
<evidence type="ECO:0000313" key="2">
    <source>
        <dbReference type="Proteomes" id="UP000499080"/>
    </source>
</evidence>
<name>A0A4Y2ELS0_ARAVE</name>
<comment type="caution">
    <text evidence="1">The sequence shown here is derived from an EMBL/GenBank/DDBJ whole genome shotgun (WGS) entry which is preliminary data.</text>
</comment>
<protein>
    <submittedName>
        <fullName evidence="1">Uncharacterized protein</fullName>
    </submittedName>
</protein>